<dbReference type="KEGG" id="aprc:113871570"/>
<protein>
    <submittedName>
        <fullName evidence="2">Uncharacterized protein LOC113871570</fullName>
    </submittedName>
</protein>
<dbReference type="GeneID" id="113871570"/>
<dbReference type="Proteomes" id="UP000694853">
    <property type="component" value="Unplaced"/>
</dbReference>
<evidence type="ECO:0000313" key="2">
    <source>
        <dbReference type="RefSeq" id="XP_027364461.1"/>
    </source>
</evidence>
<gene>
    <name evidence="2" type="primary">LOC113871570</name>
</gene>
<accession>A0A8B8M709</accession>
<dbReference type="PANTHER" id="PTHR37758">
    <property type="entry name" value="OS03G0334300 PROTEIN"/>
    <property type="match status" value="1"/>
</dbReference>
<dbReference type="RefSeq" id="XP_027364461.1">
    <property type="nucleotide sequence ID" value="XM_027508660.1"/>
</dbReference>
<name>A0A8B8M709_ABRPR</name>
<organism evidence="1 2">
    <name type="scientific">Abrus precatorius</name>
    <name type="common">Indian licorice</name>
    <name type="synonym">Glycine abrus</name>
    <dbReference type="NCBI Taxonomy" id="3816"/>
    <lineage>
        <taxon>Eukaryota</taxon>
        <taxon>Viridiplantae</taxon>
        <taxon>Streptophyta</taxon>
        <taxon>Embryophyta</taxon>
        <taxon>Tracheophyta</taxon>
        <taxon>Spermatophyta</taxon>
        <taxon>Magnoliopsida</taxon>
        <taxon>eudicotyledons</taxon>
        <taxon>Gunneridae</taxon>
        <taxon>Pentapetalae</taxon>
        <taxon>rosids</taxon>
        <taxon>fabids</taxon>
        <taxon>Fabales</taxon>
        <taxon>Fabaceae</taxon>
        <taxon>Papilionoideae</taxon>
        <taxon>50 kb inversion clade</taxon>
        <taxon>NPAAA clade</taxon>
        <taxon>indigoferoid/millettioid clade</taxon>
        <taxon>Abreae</taxon>
        <taxon>Abrus</taxon>
    </lineage>
</organism>
<reference evidence="2" key="2">
    <citation type="submission" date="2025-08" db="UniProtKB">
        <authorList>
            <consortium name="RefSeq"/>
        </authorList>
    </citation>
    <scope>IDENTIFICATION</scope>
    <source>
        <tissue evidence="2">Young leaves</tissue>
    </source>
</reference>
<reference evidence="1" key="1">
    <citation type="journal article" date="2019" name="Toxins">
        <title>Detection of Abrin-Like and Prepropulchellin-Like Toxin Genes and Transcripts Using Whole Genome Sequencing and Full-Length Transcript Sequencing of Abrus precatorius.</title>
        <authorList>
            <person name="Hovde B.T."/>
            <person name="Daligault H.E."/>
            <person name="Hanschen E.R."/>
            <person name="Kunde Y.A."/>
            <person name="Johnson M.B."/>
            <person name="Starkenburg S.R."/>
            <person name="Johnson S.L."/>
        </authorList>
    </citation>
    <scope>NUCLEOTIDE SEQUENCE [LARGE SCALE GENOMIC DNA]</scope>
</reference>
<dbReference type="OrthoDB" id="1576084at2759"/>
<evidence type="ECO:0000313" key="1">
    <source>
        <dbReference type="Proteomes" id="UP000694853"/>
    </source>
</evidence>
<proteinExistence type="predicted"/>
<dbReference type="PANTHER" id="PTHR37758:SF1">
    <property type="entry name" value="OS03G0334300 PROTEIN"/>
    <property type="match status" value="1"/>
</dbReference>
<dbReference type="AlphaFoldDB" id="A0A8B8M709"/>
<dbReference type="GO" id="GO:0009507">
    <property type="term" value="C:chloroplast"/>
    <property type="evidence" value="ECO:0007669"/>
    <property type="project" value="TreeGrafter"/>
</dbReference>
<keyword evidence="1" id="KW-1185">Reference proteome</keyword>
<sequence>MKGLPCLVNTHYKLNSCLPFSKANLSCYVNVGKVRNLGFKVDKSFWSSHASCLVHQRKDNNGFVVESGRWSSVEELEREVEAEMKTQKDERFRHKCGEEKGVVEMLVCLEMEAIMGEDVGKHPMDYNRRAHIFDTSSRVFQALKELNSHA</sequence>